<dbReference type="GO" id="GO:0046872">
    <property type="term" value="F:metal ion binding"/>
    <property type="evidence" value="ECO:0007669"/>
    <property type="project" value="UniProtKB-UniRule"/>
</dbReference>
<dbReference type="Gene3D" id="3.10.450.40">
    <property type="match status" value="1"/>
</dbReference>
<dbReference type="PANTHER" id="PTHR33794">
    <property type="entry name" value="BACILLOLYSIN"/>
    <property type="match status" value="1"/>
</dbReference>
<dbReference type="AlphaFoldDB" id="A0A1M5QIL8"/>
<keyword evidence="5 11" id="KW-0732">Signal</keyword>
<evidence type="ECO:0000256" key="10">
    <source>
        <dbReference type="PIRSR" id="PIRSR623612-1"/>
    </source>
</evidence>
<keyword evidence="17" id="KW-1185">Reference proteome</keyword>
<evidence type="ECO:0000259" key="12">
    <source>
        <dbReference type="Pfam" id="PF01447"/>
    </source>
</evidence>
<dbReference type="PANTHER" id="PTHR33794:SF1">
    <property type="entry name" value="BACILLOLYSIN"/>
    <property type="match status" value="1"/>
</dbReference>
<evidence type="ECO:0000259" key="15">
    <source>
        <dbReference type="Pfam" id="PF07504"/>
    </source>
</evidence>
<dbReference type="InterPro" id="IPR023612">
    <property type="entry name" value="Peptidase_M4"/>
</dbReference>
<evidence type="ECO:0000259" key="14">
    <source>
        <dbReference type="Pfam" id="PF03413"/>
    </source>
</evidence>
<reference evidence="17" key="1">
    <citation type="submission" date="2016-11" db="EMBL/GenBank/DDBJ databases">
        <authorList>
            <person name="Varghese N."/>
            <person name="Submissions S."/>
        </authorList>
    </citation>
    <scope>NUCLEOTIDE SEQUENCE [LARGE SCALE GENOMIC DNA]</scope>
    <source>
        <strain evidence="17">CGMCC 1.6496</strain>
    </source>
</reference>
<keyword evidence="4" id="KW-0479">Metal-binding</keyword>
<dbReference type="PRINTS" id="PR00730">
    <property type="entry name" value="THERMOLYSIN"/>
</dbReference>
<feature type="domain" description="Peptidase M4 C-terminal" evidence="13">
    <location>
        <begin position="397"/>
        <end position="545"/>
    </location>
</feature>
<feature type="domain" description="PepSY" evidence="14">
    <location>
        <begin position="152"/>
        <end position="235"/>
    </location>
</feature>
<evidence type="ECO:0000256" key="9">
    <source>
        <dbReference type="ARBA" id="ARBA00023145"/>
    </source>
</evidence>
<evidence type="ECO:0000256" key="2">
    <source>
        <dbReference type="ARBA" id="ARBA00009388"/>
    </source>
</evidence>
<feature type="signal peptide" evidence="11">
    <location>
        <begin position="1"/>
        <end position="28"/>
    </location>
</feature>
<organism evidence="16 17">
    <name type="scientific">Virgibacillus chiguensis</name>
    <dbReference type="NCBI Taxonomy" id="411959"/>
    <lineage>
        <taxon>Bacteria</taxon>
        <taxon>Bacillati</taxon>
        <taxon>Bacillota</taxon>
        <taxon>Bacilli</taxon>
        <taxon>Bacillales</taxon>
        <taxon>Bacillaceae</taxon>
        <taxon>Virgibacillus</taxon>
    </lineage>
</organism>
<accession>A0A1M5QIL8</accession>
<dbReference type="Pfam" id="PF01447">
    <property type="entry name" value="Peptidase_M4"/>
    <property type="match status" value="1"/>
</dbReference>
<dbReference type="Proteomes" id="UP000184079">
    <property type="component" value="Unassembled WGS sequence"/>
</dbReference>
<evidence type="ECO:0000256" key="7">
    <source>
        <dbReference type="ARBA" id="ARBA00022833"/>
    </source>
</evidence>
<keyword evidence="11" id="KW-0964">Secreted</keyword>
<evidence type="ECO:0000256" key="11">
    <source>
        <dbReference type="RuleBase" id="RU366073"/>
    </source>
</evidence>
<comment type="function">
    <text evidence="11">Extracellular zinc metalloprotease.</text>
</comment>
<feature type="active site" evidence="10">
    <location>
        <position position="387"/>
    </location>
</feature>
<dbReference type="InterPro" id="IPR001570">
    <property type="entry name" value="Peptidase_M4_C_domain"/>
</dbReference>
<evidence type="ECO:0000259" key="13">
    <source>
        <dbReference type="Pfam" id="PF02868"/>
    </source>
</evidence>
<protein>
    <recommendedName>
        <fullName evidence="11">Neutral metalloproteinase</fullName>
        <ecNumber evidence="11">3.4.24.-</ecNumber>
    </recommendedName>
</protein>
<dbReference type="GO" id="GO:0004222">
    <property type="term" value="F:metalloendopeptidase activity"/>
    <property type="evidence" value="ECO:0007669"/>
    <property type="project" value="UniProtKB-UniRule"/>
</dbReference>
<keyword evidence="6 11" id="KW-0378">Hydrolase</keyword>
<feature type="domain" description="FTP" evidence="15">
    <location>
        <begin position="96"/>
        <end position="139"/>
    </location>
</feature>
<dbReference type="EMBL" id="FQXD01000004">
    <property type="protein sequence ID" value="SHH13630.1"/>
    <property type="molecule type" value="Genomic_DNA"/>
</dbReference>
<keyword evidence="8 11" id="KW-0482">Metalloprotease</keyword>
<dbReference type="InterPro" id="IPR011096">
    <property type="entry name" value="FTP_domain"/>
</dbReference>
<evidence type="ECO:0000256" key="4">
    <source>
        <dbReference type="ARBA" id="ARBA00022723"/>
    </source>
</evidence>
<evidence type="ECO:0000313" key="17">
    <source>
        <dbReference type="Proteomes" id="UP000184079"/>
    </source>
</evidence>
<feature type="domain" description="Peptidase M4" evidence="12">
    <location>
        <begin position="246"/>
        <end position="393"/>
    </location>
</feature>
<dbReference type="InterPro" id="IPR027268">
    <property type="entry name" value="Peptidase_M4/M1_CTD_sf"/>
</dbReference>
<evidence type="ECO:0000313" key="16">
    <source>
        <dbReference type="EMBL" id="SHH13630.1"/>
    </source>
</evidence>
<evidence type="ECO:0000256" key="1">
    <source>
        <dbReference type="ARBA" id="ARBA00001947"/>
    </source>
</evidence>
<proteinExistence type="inferred from homology"/>
<dbReference type="Gene3D" id="3.10.450.490">
    <property type="match status" value="1"/>
</dbReference>
<comment type="cofactor">
    <cofactor evidence="1 11">
        <name>Zn(2+)</name>
        <dbReference type="ChEBI" id="CHEBI:29105"/>
    </cofactor>
</comment>
<keyword evidence="9" id="KW-0865">Zymogen</keyword>
<evidence type="ECO:0000256" key="3">
    <source>
        <dbReference type="ARBA" id="ARBA00022670"/>
    </source>
</evidence>
<keyword evidence="3 11" id="KW-0645">Protease</keyword>
<evidence type="ECO:0000256" key="6">
    <source>
        <dbReference type="ARBA" id="ARBA00022801"/>
    </source>
</evidence>
<evidence type="ECO:0000256" key="5">
    <source>
        <dbReference type="ARBA" id="ARBA00022729"/>
    </source>
</evidence>
<keyword evidence="7 11" id="KW-0862">Zinc</keyword>
<comment type="similarity">
    <text evidence="2 11">Belongs to the peptidase M4 family.</text>
</comment>
<dbReference type="RefSeq" id="WP_244527669.1">
    <property type="nucleotide sequence ID" value="NZ_FQXD01000004.1"/>
</dbReference>
<dbReference type="Pfam" id="PF02868">
    <property type="entry name" value="Peptidase_M4_C"/>
    <property type="match status" value="1"/>
</dbReference>
<name>A0A1M5QIL8_9BACI</name>
<evidence type="ECO:0000256" key="8">
    <source>
        <dbReference type="ARBA" id="ARBA00023049"/>
    </source>
</evidence>
<comment type="subcellular location">
    <subcellularLocation>
        <location evidence="11">Secreted</location>
    </subcellularLocation>
</comment>
<dbReference type="CDD" id="cd09597">
    <property type="entry name" value="M4_TLP"/>
    <property type="match status" value="1"/>
</dbReference>
<dbReference type="SUPFAM" id="SSF55486">
    <property type="entry name" value="Metalloproteases ('zincins'), catalytic domain"/>
    <property type="match status" value="1"/>
</dbReference>
<feature type="chain" id="PRO_5023156981" description="Neutral metalloproteinase" evidence="11">
    <location>
        <begin position="29"/>
        <end position="546"/>
    </location>
</feature>
<dbReference type="InterPro" id="IPR025711">
    <property type="entry name" value="PepSY"/>
</dbReference>
<dbReference type="GO" id="GO:0005576">
    <property type="term" value="C:extracellular region"/>
    <property type="evidence" value="ECO:0007669"/>
    <property type="project" value="UniProtKB-SubCell"/>
</dbReference>
<dbReference type="InterPro" id="IPR050728">
    <property type="entry name" value="Zinc_Metalloprotease_M4"/>
</dbReference>
<gene>
    <name evidence="16" type="ORF">SAMN05421807_104144</name>
</gene>
<dbReference type="EC" id="3.4.24.-" evidence="11"/>
<dbReference type="Gene3D" id="3.10.170.10">
    <property type="match status" value="1"/>
</dbReference>
<dbReference type="Pfam" id="PF03413">
    <property type="entry name" value="PepSY"/>
    <property type="match status" value="1"/>
</dbReference>
<feature type="active site" description="Proton donor" evidence="10">
    <location>
        <position position="473"/>
    </location>
</feature>
<sequence length="546" mass="61573">MQKKWLHRMGLITLATTLIVSNAQVTYATDSGDEWEINSDVETKWEQENEQKGPSFINGELSERKVTKEADVRKFLLENKELFKINSETKLDFIESNVDDIGMTHYIYKPKIQNIPIDNSKIAVHVNKDKKITAINGEFHPNAPEKLTEKQKLSKQQAINNAWKHIDIKRSEADKKMASLTGETFNTLEETADLVVYHDDDKQYTLAYRVELQFAKPEPAYWNIWVNAESGEVLKAINQAQEISSTGSGIGVLGHQRQLNTFYHQGDYYLYDTTKRMNGVIETFTNQGRGDRNLPGVYVKDEDNRFTNQEQQAAVDAHYHAGQVFDYYYNTFGRVSYDDNGSTIRSIVDYGNNYNNAAWLGDKIIYGNGDGRSFAPLSGANDIVAHELTHGVIDETADLVYANQSGALNESFADVFAYFVDGDWLIGEDVYTPGIEGDALRSLANPTRYNQPDHMNDYQHLPNTRDGDWGGVHINSGIPNKAAYFTVHGIGVSKAEQVYYRALTTYLTPNSSFQDARQALVQSAQDLYGESAAQEVARAWDRVGVN</sequence>
<dbReference type="Pfam" id="PF07504">
    <property type="entry name" value="FTP"/>
    <property type="match status" value="1"/>
</dbReference>
<dbReference type="InterPro" id="IPR013856">
    <property type="entry name" value="Peptidase_M4_domain"/>
</dbReference>
<dbReference type="GO" id="GO:0006508">
    <property type="term" value="P:proteolysis"/>
    <property type="evidence" value="ECO:0007669"/>
    <property type="project" value="UniProtKB-KW"/>
</dbReference>
<dbReference type="Gene3D" id="1.10.390.10">
    <property type="entry name" value="Neutral Protease Domain 2"/>
    <property type="match status" value="1"/>
</dbReference>